<evidence type="ECO:0000313" key="7">
    <source>
        <dbReference type="Proteomes" id="UP000678374"/>
    </source>
</evidence>
<evidence type="ECO:0000256" key="3">
    <source>
        <dbReference type="ARBA" id="ARBA00023115"/>
    </source>
</evidence>
<dbReference type="NCBIfam" id="NF037959">
    <property type="entry name" value="MFS_SpdSyn"/>
    <property type="match status" value="1"/>
</dbReference>
<keyword evidence="2 4" id="KW-0808">Transferase</keyword>
<dbReference type="GO" id="GO:0006596">
    <property type="term" value="P:polyamine biosynthetic process"/>
    <property type="evidence" value="ECO:0007669"/>
    <property type="project" value="UniProtKB-UniRule"/>
</dbReference>
<dbReference type="InterPro" id="IPR029063">
    <property type="entry name" value="SAM-dependent_MTases_sf"/>
</dbReference>
<dbReference type="Proteomes" id="UP000678374">
    <property type="component" value="Unassembled WGS sequence"/>
</dbReference>
<reference evidence="6" key="1">
    <citation type="submission" date="2021-04" db="EMBL/GenBank/DDBJ databases">
        <title>The genome sequence of Ideonella sp. 4Y11.</title>
        <authorList>
            <person name="Liu Y."/>
        </authorList>
    </citation>
    <scope>NUCLEOTIDE SEQUENCE</scope>
    <source>
        <strain evidence="6">4Y11</strain>
    </source>
</reference>
<accession>A0A940YS58</accession>
<dbReference type="SUPFAM" id="SSF53335">
    <property type="entry name" value="S-adenosyl-L-methionine-dependent methyltransferases"/>
    <property type="match status" value="1"/>
</dbReference>
<dbReference type="PANTHER" id="PTHR43317:SF11">
    <property type="entry name" value="POLYAMINE AMINOPROPYLTRANSFERASE 2"/>
    <property type="match status" value="1"/>
</dbReference>
<dbReference type="PROSITE" id="PS51006">
    <property type="entry name" value="PABS_2"/>
    <property type="match status" value="1"/>
</dbReference>
<gene>
    <name evidence="6" type="ORF">KAK06_05490</name>
</gene>
<dbReference type="Pfam" id="PF01564">
    <property type="entry name" value="Spermine_synth"/>
    <property type="match status" value="1"/>
</dbReference>
<feature type="active site" description="Proton acceptor" evidence="4">
    <location>
        <position position="142"/>
    </location>
</feature>
<evidence type="ECO:0000313" key="6">
    <source>
        <dbReference type="EMBL" id="MBQ0958405.1"/>
    </source>
</evidence>
<keyword evidence="3 4" id="KW-0620">Polyamine biosynthesis</keyword>
<evidence type="ECO:0000259" key="5">
    <source>
        <dbReference type="PROSITE" id="PS51006"/>
    </source>
</evidence>
<evidence type="ECO:0000256" key="4">
    <source>
        <dbReference type="PROSITE-ProRule" id="PRU00354"/>
    </source>
</evidence>
<keyword evidence="7" id="KW-1185">Reference proteome</keyword>
<evidence type="ECO:0000256" key="1">
    <source>
        <dbReference type="ARBA" id="ARBA00007867"/>
    </source>
</evidence>
<evidence type="ECO:0000256" key="2">
    <source>
        <dbReference type="ARBA" id="ARBA00022679"/>
    </source>
</evidence>
<dbReference type="CDD" id="cd02440">
    <property type="entry name" value="AdoMet_MTases"/>
    <property type="match status" value="1"/>
</dbReference>
<dbReference type="RefSeq" id="WP_210800913.1">
    <property type="nucleotide sequence ID" value="NZ_JAGQDE010000003.1"/>
</dbReference>
<name>A0A940YS58_9BURK</name>
<feature type="domain" description="PABS" evidence="5">
    <location>
        <begin position="1"/>
        <end position="219"/>
    </location>
</feature>
<comment type="caution">
    <text evidence="6">The sequence shown here is derived from an EMBL/GenBank/DDBJ whole genome shotgun (WGS) entry which is preliminary data.</text>
</comment>
<comment type="similarity">
    <text evidence="1">Belongs to the spermidine/spermine synthase family.</text>
</comment>
<dbReference type="GO" id="GO:0016740">
    <property type="term" value="F:transferase activity"/>
    <property type="evidence" value="ECO:0007669"/>
    <property type="project" value="UniProtKB-UniRule"/>
</dbReference>
<dbReference type="InterPro" id="IPR030374">
    <property type="entry name" value="PABS"/>
</dbReference>
<dbReference type="PANTHER" id="PTHR43317">
    <property type="entry name" value="THERMOSPERMINE SYNTHASE ACAULIS5"/>
    <property type="match status" value="1"/>
</dbReference>
<dbReference type="AlphaFoldDB" id="A0A940YS58"/>
<protein>
    <submittedName>
        <fullName evidence="6">Fused MFS/spermidine synthase</fullName>
    </submittedName>
</protein>
<organism evidence="6 7">
    <name type="scientific">Ideonella aquatica</name>
    <dbReference type="NCBI Taxonomy" id="2824119"/>
    <lineage>
        <taxon>Bacteria</taxon>
        <taxon>Pseudomonadati</taxon>
        <taxon>Pseudomonadota</taxon>
        <taxon>Betaproteobacteria</taxon>
        <taxon>Burkholderiales</taxon>
        <taxon>Sphaerotilaceae</taxon>
        <taxon>Ideonella</taxon>
    </lineage>
</organism>
<dbReference type="EMBL" id="JAGQDE010000003">
    <property type="protein sequence ID" value="MBQ0958405.1"/>
    <property type="molecule type" value="Genomic_DNA"/>
</dbReference>
<sequence length="258" mass="27819">MSEAWWALPEPAEPDQVQPFLVRDGEHLSLHFHLGEVQSSMRSDDPQRLALDYTRTMAAALLLAPAPRTVLMIGLGGGSLLKFLRAQLPAATLTVVEINPHVIALRDAFAIPRDDEQLCVLCADGAAHVASTSAQYDLLLVDGFDYDGQPEALCSPDFYAHCRERLAPGGLLVVNLHADGDQEHRLLDRLALCFDGQLVAVPSADAGNRIVFAGAPCQPGRDLGAVRRRWAGMPAGQRETLAHVHPVLMQALMAQGAA</sequence>
<dbReference type="Gene3D" id="3.40.50.150">
    <property type="entry name" value="Vaccinia Virus protein VP39"/>
    <property type="match status" value="1"/>
</dbReference>
<proteinExistence type="inferred from homology"/>